<evidence type="ECO:0000256" key="1">
    <source>
        <dbReference type="SAM" id="MobiDB-lite"/>
    </source>
</evidence>
<feature type="region of interest" description="Disordered" evidence="1">
    <location>
        <begin position="1"/>
        <end position="29"/>
    </location>
</feature>
<protein>
    <submittedName>
        <fullName evidence="2">Protein pxr1-like</fullName>
    </submittedName>
</protein>
<dbReference type="EMBL" id="WHWB01034150">
    <property type="protein sequence ID" value="KAJ7413304.1"/>
    <property type="molecule type" value="Genomic_DNA"/>
</dbReference>
<proteinExistence type="predicted"/>
<gene>
    <name evidence="2" type="ORF">WISP_92223</name>
</gene>
<accession>A0ABQ9D1A7</accession>
<organism evidence="2 3">
    <name type="scientific">Willisornis vidua</name>
    <name type="common">Xingu scale-backed antbird</name>
    <dbReference type="NCBI Taxonomy" id="1566151"/>
    <lineage>
        <taxon>Eukaryota</taxon>
        <taxon>Metazoa</taxon>
        <taxon>Chordata</taxon>
        <taxon>Craniata</taxon>
        <taxon>Vertebrata</taxon>
        <taxon>Euteleostomi</taxon>
        <taxon>Archelosauria</taxon>
        <taxon>Archosauria</taxon>
        <taxon>Dinosauria</taxon>
        <taxon>Saurischia</taxon>
        <taxon>Theropoda</taxon>
        <taxon>Coelurosauria</taxon>
        <taxon>Aves</taxon>
        <taxon>Neognathae</taxon>
        <taxon>Neoaves</taxon>
        <taxon>Telluraves</taxon>
        <taxon>Australaves</taxon>
        <taxon>Passeriformes</taxon>
        <taxon>Thamnophilidae</taxon>
        <taxon>Willisornis</taxon>
    </lineage>
</organism>
<feature type="region of interest" description="Disordered" evidence="1">
    <location>
        <begin position="59"/>
        <end position="86"/>
    </location>
</feature>
<reference evidence="2" key="1">
    <citation type="submission" date="2019-10" db="EMBL/GenBank/DDBJ databases">
        <authorList>
            <person name="Soares A.E.R."/>
            <person name="Aleixo A."/>
            <person name="Schneider P."/>
            <person name="Miyaki C.Y."/>
            <person name="Schneider M.P."/>
            <person name="Mello C."/>
            <person name="Vasconcelos A.T.R."/>
        </authorList>
    </citation>
    <scope>NUCLEOTIDE SEQUENCE</scope>
    <source>
        <tissue evidence="2">Muscle</tissue>
    </source>
</reference>
<keyword evidence="3" id="KW-1185">Reference proteome</keyword>
<dbReference type="Proteomes" id="UP001145742">
    <property type="component" value="Unassembled WGS sequence"/>
</dbReference>
<comment type="caution">
    <text evidence="2">The sequence shown here is derived from an EMBL/GenBank/DDBJ whole genome shotgun (WGS) entry which is preliminary data.</text>
</comment>
<evidence type="ECO:0000313" key="2">
    <source>
        <dbReference type="EMBL" id="KAJ7413304.1"/>
    </source>
</evidence>
<feature type="compositionally biased region" description="Basic and acidic residues" evidence="1">
    <location>
        <begin position="1"/>
        <end position="15"/>
    </location>
</feature>
<sequence>MPAESKMDLPLEKAEPMSGGISTSGITDTREEKLLQRSKLKLEKRGVRLWESKNSADTIVSEGLGGSAPGARPEVPLQSLMRTKVR</sequence>
<evidence type="ECO:0000313" key="3">
    <source>
        <dbReference type="Proteomes" id="UP001145742"/>
    </source>
</evidence>
<name>A0ABQ9D1A7_9PASS</name>